<dbReference type="HAMAP" id="MF_02126">
    <property type="entry name" value="RF_methyltr_PrmC"/>
    <property type="match status" value="1"/>
</dbReference>
<dbReference type="PANTHER" id="PTHR18895:SF74">
    <property type="entry name" value="MTRF1L RELEASE FACTOR GLUTAMINE METHYLTRANSFERASE"/>
    <property type="match status" value="1"/>
</dbReference>
<dbReference type="NCBIfam" id="TIGR00536">
    <property type="entry name" value="hemK_fam"/>
    <property type="match status" value="1"/>
</dbReference>
<evidence type="ECO:0000256" key="4">
    <source>
        <dbReference type="ARBA" id="ARBA00048391"/>
    </source>
</evidence>
<comment type="function">
    <text evidence="5">Methylates the class 1 translation termination release factors RF1/PrfA and RF2/PrfB on the glutamine residue of the universally conserved GGQ motif.</text>
</comment>
<feature type="binding site" evidence="5">
    <location>
        <position position="216"/>
    </location>
    <ligand>
        <name>S-adenosyl-L-methionine</name>
        <dbReference type="ChEBI" id="CHEBI:59789"/>
    </ligand>
</feature>
<organism evidence="8 9">
    <name type="scientific">Candidatus Mediterraneibacter pullicola</name>
    <dbReference type="NCBI Taxonomy" id="2838682"/>
    <lineage>
        <taxon>Bacteria</taxon>
        <taxon>Bacillati</taxon>
        <taxon>Bacillota</taxon>
        <taxon>Clostridia</taxon>
        <taxon>Lachnospirales</taxon>
        <taxon>Lachnospiraceae</taxon>
        <taxon>Mediterraneibacter</taxon>
    </lineage>
</organism>
<keyword evidence="1 5" id="KW-0489">Methyltransferase</keyword>
<evidence type="ECO:0000259" key="6">
    <source>
        <dbReference type="Pfam" id="PF05175"/>
    </source>
</evidence>
<dbReference type="InterPro" id="IPR007848">
    <property type="entry name" value="Small_mtfrase_dom"/>
</dbReference>
<dbReference type="Pfam" id="PF17827">
    <property type="entry name" value="PrmC_N"/>
    <property type="match status" value="1"/>
</dbReference>
<dbReference type="InterPro" id="IPR019874">
    <property type="entry name" value="RF_methyltr_PrmC"/>
</dbReference>
<feature type="domain" description="Release factor glutamine methyltransferase N-terminal" evidence="7">
    <location>
        <begin position="5"/>
        <end position="75"/>
    </location>
</feature>
<comment type="caution">
    <text evidence="5">Lacks conserved residue(s) required for the propagation of feature annotation.</text>
</comment>
<dbReference type="AlphaFoldDB" id="A0A9D2HAA2"/>
<evidence type="ECO:0000256" key="1">
    <source>
        <dbReference type="ARBA" id="ARBA00022603"/>
    </source>
</evidence>
<dbReference type="EC" id="2.1.1.297" evidence="5"/>
<gene>
    <name evidence="5 8" type="primary">prmC</name>
    <name evidence="8" type="ORF">H9798_03180</name>
</gene>
<evidence type="ECO:0000256" key="2">
    <source>
        <dbReference type="ARBA" id="ARBA00022679"/>
    </source>
</evidence>
<sequence length="311" mass="34889">MTIRDAYKEGREELKLAGIPDAGLDAWYLMEYATGIGRAAYYANPDRELAKKDREKYRACLEKRKKHIPLQHITGEQEFMGLLFSVNKHVLIPRQDTEILVEEALKLADKDMIPCENGKMRILDMCTGSGCILLSMLYYIGKPANGRSLTQGESPAGKAGETALDPIAAEGIGADISEKALLTARRNADDLGIKAEFVQGDLFENVSGRFALILSNPPYIRTEEIGLLQEEVRLHDPREALDGKEDGLYFYRRIIKEAKDYLLPGGYLVFEIGYDQAEAVRNLMSESRYTDITVKKDLAGLDRIVCGRYIK</sequence>
<dbReference type="InterPro" id="IPR004556">
    <property type="entry name" value="HemK-like"/>
</dbReference>
<dbReference type="Gene3D" id="3.40.50.150">
    <property type="entry name" value="Vaccinia Virus protein VP39"/>
    <property type="match status" value="1"/>
</dbReference>
<evidence type="ECO:0000313" key="9">
    <source>
        <dbReference type="Proteomes" id="UP000824223"/>
    </source>
</evidence>
<feature type="domain" description="Methyltransferase small" evidence="6">
    <location>
        <begin position="174"/>
        <end position="223"/>
    </location>
</feature>
<reference evidence="8" key="2">
    <citation type="submission" date="2021-04" db="EMBL/GenBank/DDBJ databases">
        <authorList>
            <person name="Gilroy R."/>
        </authorList>
    </citation>
    <scope>NUCLEOTIDE SEQUENCE</scope>
    <source>
        <strain evidence="8">ChiSjej2B20-11307</strain>
    </source>
</reference>
<evidence type="ECO:0000259" key="7">
    <source>
        <dbReference type="Pfam" id="PF17827"/>
    </source>
</evidence>
<dbReference type="PROSITE" id="PS00092">
    <property type="entry name" value="N6_MTASE"/>
    <property type="match status" value="1"/>
</dbReference>
<dbReference type="InterPro" id="IPR029063">
    <property type="entry name" value="SAM-dependent_MTases_sf"/>
</dbReference>
<evidence type="ECO:0000256" key="3">
    <source>
        <dbReference type="ARBA" id="ARBA00022691"/>
    </source>
</evidence>
<protein>
    <recommendedName>
        <fullName evidence="5">Release factor glutamine methyltransferase</fullName>
        <shortName evidence="5">RF MTase</shortName>
        <ecNumber evidence="5">2.1.1.297</ecNumber>
    </recommendedName>
    <alternativeName>
        <fullName evidence="5">N5-glutamine methyltransferase PrmC</fullName>
    </alternativeName>
    <alternativeName>
        <fullName evidence="5">Protein-(glutamine-N5) MTase PrmC</fullName>
    </alternativeName>
    <alternativeName>
        <fullName evidence="5">Protein-glutamine N-methyltransferase PrmC</fullName>
    </alternativeName>
</protein>
<dbReference type="EMBL" id="DXAK01000012">
    <property type="protein sequence ID" value="HJA06140.1"/>
    <property type="molecule type" value="Genomic_DNA"/>
</dbReference>
<dbReference type="SUPFAM" id="SSF53335">
    <property type="entry name" value="S-adenosyl-L-methionine-dependent methyltransferases"/>
    <property type="match status" value="1"/>
</dbReference>
<dbReference type="Proteomes" id="UP000824223">
    <property type="component" value="Unassembled WGS sequence"/>
</dbReference>
<keyword evidence="3 5" id="KW-0949">S-adenosyl-L-methionine</keyword>
<comment type="similarity">
    <text evidence="5">Belongs to the protein N5-glutamine methyltransferase family. PrmC subfamily.</text>
</comment>
<name>A0A9D2HAA2_9FIRM</name>
<dbReference type="Pfam" id="PF05175">
    <property type="entry name" value="MTS"/>
    <property type="match status" value="1"/>
</dbReference>
<dbReference type="GO" id="GO:0003676">
    <property type="term" value="F:nucleic acid binding"/>
    <property type="evidence" value="ECO:0007669"/>
    <property type="project" value="InterPro"/>
</dbReference>
<feature type="binding site" evidence="5">
    <location>
        <begin position="216"/>
        <end position="219"/>
    </location>
    <ligand>
        <name>substrate</name>
    </ligand>
</feature>
<dbReference type="Gene3D" id="1.10.8.10">
    <property type="entry name" value="DNA helicase RuvA subunit, C-terminal domain"/>
    <property type="match status" value="1"/>
</dbReference>
<dbReference type="InterPro" id="IPR040758">
    <property type="entry name" value="PrmC_N"/>
</dbReference>
<evidence type="ECO:0000313" key="8">
    <source>
        <dbReference type="EMBL" id="HJA06140.1"/>
    </source>
</evidence>
<comment type="catalytic activity">
    <reaction evidence="4 5">
        <text>L-glutaminyl-[peptide chain release factor] + S-adenosyl-L-methionine = N(5)-methyl-L-glutaminyl-[peptide chain release factor] + S-adenosyl-L-homocysteine + H(+)</text>
        <dbReference type="Rhea" id="RHEA:42896"/>
        <dbReference type="Rhea" id="RHEA-COMP:10271"/>
        <dbReference type="Rhea" id="RHEA-COMP:10272"/>
        <dbReference type="ChEBI" id="CHEBI:15378"/>
        <dbReference type="ChEBI" id="CHEBI:30011"/>
        <dbReference type="ChEBI" id="CHEBI:57856"/>
        <dbReference type="ChEBI" id="CHEBI:59789"/>
        <dbReference type="ChEBI" id="CHEBI:61891"/>
        <dbReference type="EC" id="2.1.1.297"/>
    </reaction>
</comment>
<comment type="caution">
    <text evidence="8">The sequence shown here is derived from an EMBL/GenBank/DDBJ whole genome shotgun (WGS) entry which is preliminary data.</text>
</comment>
<dbReference type="InterPro" id="IPR050320">
    <property type="entry name" value="N5-glutamine_MTase"/>
</dbReference>
<dbReference type="InterPro" id="IPR002052">
    <property type="entry name" value="DNA_methylase_N6_adenine_CS"/>
</dbReference>
<accession>A0A9D2HAA2</accession>
<evidence type="ECO:0000256" key="5">
    <source>
        <dbReference type="HAMAP-Rule" id="MF_02126"/>
    </source>
</evidence>
<feature type="binding site" evidence="5">
    <location>
        <position position="175"/>
    </location>
    <ligand>
        <name>S-adenosyl-L-methionine</name>
        <dbReference type="ChEBI" id="CHEBI:59789"/>
    </ligand>
</feature>
<dbReference type="NCBIfam" id="TIGR03534">
    <property type="entry name" value="RF_mod_PrmC"/>
    <property type="match status" value="1"/>
</dbReference>
<proteinExistence type="inferred from homology"/>
<dbReference type="PANTHER" id="PTHR18895">
    <property type="entry name" value="HEMK METHYLTRANSFERASE"/>
    <property type="match status" value="1"/>
</dbReference>
<reference evidence="8" key="1">
    <citation type="journal article" date="2021" name="PeerJ">
        <title>Extensive microbial diversity within the chicken gut microbiome revealed by metagenomics and culture.</title>
        <authorList>
            <person name="Gilroy R."/>
            <person name="Ravi A."/>
            <person name="Getino M."/>
            <person name="Pursley I."/>
            <person name="Horton D.L."/>
            <person name="Alikhan N.F."/>
            <person name="Baker D."/>
            <person name="Gharbi K."/>
            <person name="Hall N."/>
            <person name="Watson M."/>
            <person name="Adriaenssens E.M."/>
            <person name="Foster-Nyarko E."/>
            <person name="Jarju S."/>
            <person name="Secka A."/>
            <person name="Antonio M."/>
            <person name="Oren A."/>
            <person name="Chaudhuri R.R."/>
            <person name="La Ragione R."/>
            <person name="Hildebrand F."/>
            <person name="Pallen M.J."/>
        </authorList>
    </citation>
    <scope>NUCLEOTIDE SEQUENCE</scope>
    <source>
        <strain evidence="8">ChiSjej2B20-11307</strain>
    </source>
</reference>
<dbReference type="CDD" id="cd02440">
    <property type="entry name" value="AdoMet_MTases"/>
    <property type="match status" value="1"/>
</dbReference>
<dbReference type="GO" id="GO:0032259">
    <property type="term" value="P:methylation"/>
    <property type="evidence" value="ECO:0007669"/>
    <property type="project" value="UniProtKB-KW"/>
</dbReference>
<dbReference type="GO" id="GO:0102559">
    <property type="term" value="F:peptide chain release factor N(5)-glutamine methyltransferase activity"/>
    <property type="evidence" value="ECO:0007669"/>
    <property type="project" value="UniProtKB-EC"/>
</dbReference>
<keyword evidence="2 5" id="KW-0808">Transferase</keyword>